<evidence type="ECO:0000256" key="3">
    <source>
        <dbReference type="ARBA" id="ARBA00022692"/>
    </source>
</evidence>
<dbReference type="GO" id="GO:0006465">
    <property type="term" value="P:signal peptide processing"/>
    <property type="evidence" value="ECO:0007669"/>
    <property type="project" value="UniProtKB-UniRule"/>
</dbReference>
<dbReference type="HOGENOM" id="CLU_068714_0_0_1"/>
<evidence type="ECO:0000256" key="2">
    <source>
        <dbReference type="ARBA" id="ARBA00009289"/>
    </source>
</evidence>
<keyword evidence="5" id="KW-0735">Signal-anchor</keyword>
<dbReference type="EMBL" id="KB456265">
    <property type="protein sequence ID" value="EMF11629.1"/>
    <property type="molecule type" value="Genomic_DNA"/>
</dbReference>
<evidence type="ECO:0000256" key="6">
    <source>
        <dbReference type="ARBA" id="ARBA00022989"/>
    </source>
</evidence>
<evidence type="ECO:0000256" key="9">
    <source>
        <dbReference type="PIRNR" id="PIRNR016089"/>
    </source>
</evidence>
<protein>
    <recommendedName>
        <fullName evidence="9">Signal peptidase subunit 3</fullName>
    </recommendedName>
</protein>
<name>N1QGM6_SPHMS</name>
<dbReference type="PANTHER" id="PTHR12804">
    <property type="entry name" value="MICROSOMAL SIGNAL PEPTIDASE 23 KD SUBUNIT SPC22/23"/>
    <property type="match status" value="1"/>
</dbReference>
<gene>
    <name evidence="11" type="ORF">SEPMUDRAFT_149565</name>
</gene>
<evidence type="ECO:0000256" key="4">
    <source>
        <dbReference type="ARBA" id="ARBA00022824"/>
    </source>
</evidence>
<keyword evidence="3 10" id="KW-0812">Transmembrane</keyword>
<evidence type="ECO:0000256" key="10">
    <source>
        <dbReference type="SAM" id="Phobius"/>
    </source>
</evidence>
<keyword evidence="6 10" id="KW-1133">Transmembrane helix</keyword>
<feature type="transmembrane region" description="Helical" evidence="10">
    <location>
        <begin position="12"/>
        <end position="32"/>
    </location>
</feature>
<dbReference type="OrthoDB" id="10261524at2759"/>
<dbReference type="RefSeq" id="XP_016759750.1">
    <property type="nucleotide sequence ID" value="XM_016905634.1"/>
</dbReference>
<evidence type="ECO:0000313" key="11">
    <source>
        <dbReference type="EMBL" id="EMF11629.1"/>
    </source>
</evidence>
<dbReference type="Pfam" id="PF04573">
    <property type="entry name" value="SPC22"/>
    <property type="match status" value="2"/>
</dbReference>
<dbReference type="GO" id="GO:0005787">
    <property type="term" value="C:signal peptidase complex"/>
    <property type="evidence" value="ECO:0007669"/>
    <property type="project" value="UniProtKB-UniRule"/>
</dbReference>
<dbReference type="InterPro" id="IPR007653">
    <property type="entry name" value="SPC3"/>
</dbReference>
<dbReference type="GO" id="GO:0045047">
    <property type="term" value="P:protein targeting to ER"/>
    <property type="evidence" value="ECO:0007669"/>
    <property type="project" value="TreeGrafter"/>
</dbReference>
<evidence type="ECO:0000256" key="5">
    <source>
        <dbReference type="ARBA" id="ARBA00022968"/>
    </source>
</evidence>
<evidence type="ECO:0000313" key="12">
    <source>
        <dbReference type="Proteomes" id="UP000016931"/>
    </source>
</evidence>
<comment type="function">
    <text evidence="8">Essential component of the signal peptidase complex (SPC) which catalyzes the cleavage of N-terminal signal sequences from nascent proteins as they are translocated into the lumen of the endoplasmic reticulum. Essential for the SPC catalytic activity, possibly by stabilizing and positioning the active center of the complex close to the lumenal surface. Essential for viability.</text>
</comment>
<sequence>MHSTLVRVQNVFGFFTSVAFAVAAAIAVSVLLSPQNPSASLELKNVRVVKGRPHYYSTKREEYAHVTFDLEADLSSLFNWNTKQVFAYITASYPSDNPQNVPDSEVVVWDAIIPSDYAPLHQNTYIHPTTTIGKDGKKKKKTFSKKERALGLAGKAYPEGTSPGILRLQDQKPKYQITDVSGKMAERPFATLTLHWNVQPWVGLLTWTNFQTYGRWQGLQGGISEVFSFPAVKEAVKKEELKTETGGESNRGKPA</sequence>
<dbReference type="OMA" id="WVGALTW"/>
<organism evidence="11 12">
    <name type="scientific">Sphaerulina musiva (strain SO2202)</name>
    <name type="common">Poplar stem canker fungus</name>
    <name type="synonym">Septoria musiva</name>
    <dbReference type="NCBI Taxonomy" id="692275"/>
    <lineage>
        <taxon>Eukaryota</taxon>
        <taxon>Fungi</taxon>
        <taxon>Dikarya</taxon>
        <taxon>Ascomycota</taxon>
        <taxon>Pezizomycotina</taxon>
        <taxon>Dothideomycetes</taxon>
        <taxon>Dothideomycetidae</taxon>
        <taxon>Mycosphaerellales</taxon>
        <taxon>Mycosphaerellaceae</taxon>
        <taxon>Sphaerulina</taxon>
    </lineage>
</organism>
<accession>N1QGM6</accession>
<reference evidence="11 12" key="1">
    <citation type="journal article" date="2012" name="PLoS Pathog.">
        <title>Diverse lifestyles and strategies of plant pathogenesis encoded in the genomes of eighteen Dothideomycetes fungi.</title>
        <authorList>
            <person name="Ohm R.A."/>
            <person name="Feau N."/>
            <person name="Henrissat B."/>
            <person name="Schoch C.L."/>
            <person name="Horwitz B.A."/>
            <person name="Barry K.W."/>
            <person name="Condon B.J."/>
            <person name="Copeland A.C."/>
            <person name="Dhillon B."/>
            <person name="Glaser F."/>
            <person name="Hesse C.N."/>
            <person name="Kosti I."/>
            <person name="LaButti K."/>
            <person name="Lindquist E.A."/>
            <person name="Lucas S."/>
            <person name="Salamov A.A."/>
            <person name="Bradshaw R.E."/>
            <person name="Ciuffetti L."/>
            <person name="Hamelin R.C."/>
            <person name="Kema G.H.J."/>
            <person name="Lawrence C."/>
            <person name="Scott J.A."/>
            <person name="Spatafora J.W."/>
            <person name="Turgeon B.G."/>
            <person name="de Wit P.J.G.M."/>
            <person name="Zhong S."/>
            <person name="Goodwin S.B."/>
            <person name="Grigoriev I.V."/>
        </authorList>
    </citation>
    <scope>NUCLEOTIDE SEQUENCE [LARGE SCALE GENOMIC DNA]</scope>
    <source>
        <strain evidence="11 12">SO2202</strain>
    </source>
</reference>
<dbReference type="eggNOG" id="KOG3372">
    <property type="taxonomic scope" value="Eukaryota"/>
</dbReference>
<dbReference type="Proteomes" id="UP000016931">
    <property type="component" value="Unassembled WGS sequence"/>
</dbReference>
<dbReference type="STRING" id="692275.N1QGM6"/>
<comment type="subcellular location">
    <subcellularLocation>
        <location evidence="1">Endoplasmic reticulum membrane</location>
        <topology evidence="1">Single-pass type II membrane protein</topology>
    </subcellularLocation>
</comment>
<keyword evidence="4 9" id="KW-0256">Endoplasmic reticulum</keyword>
<dbReference type="PIRSF" id="PIRSF016089">
    <property type="entry name" value="SPC22"/>
    <property type="match status" value="1"/>
</dbReference>
<keyword evidence="7 9" id="KW-0472">Membrane</keyword>
<comment type="similarity">
    <text evidence="2 9">Belongs to the SPCS3 family.</text>
</comment>
<proteinExistence type="inferred from homology"/>
<keyword evidence="12" id="KW-1185">Reference proteome</keyword>
<evidence type="ECO:0000256" key="1">
    <source>
        <dbReference type="ARBA" id="ARBA00004648"/>
    </source>
</evidence>
<dbReference type="AlphaFoldDB" id="N1QGM6"/>
<dbReference type="GeneID" id="27902771"/>
<evidence type="ECO:0000256" key="7">
    <source>
        <dbReference type="ARBA" id="ARBA00023136"/>
    </source>
</evidence>
<dbReference type="PANTHER" id="PTHR12804:SF0">
    <property type="entry name" value="SIGNAL PEPTIDASE COMPLEX SUBUNIT 3"/>
    <property type="match status" value="1"/>
</dbReference>
<evidence type="ECO:0000256" key="8">
    <source>
        <dbReference type="ARBA" id="ARBA00045670"/>
    </source>
</evidence>